<accession>A0ABN8VQP2</accession>
<dbReference type="Proteomes" id="UP001152964">
    <property type="component" value="Chromosome 2"/>
</dbReference>
<organism evidence="1 2">
    <name type="scientific">Saccharomyces eubayanus</name>
    <name type="common">Yeast</name>
    <dbReference type="NCBI Taxonomy" id="1080349"/>
    <lineage>
        <taxon>Eukaryota</taxon>
        <taxon>Fungi</taxon>
        <taxon>Dikarya</taxon>
        <taxon>Ascomycota</taxon>
        <taxon>Saccharomycotina</taxon>
        <taxon>Saccharomycetes</taxon>
        <taxon>Saccharomycetales</taxon>
        <taxon>Saccharomycetaceae</taxon>
        <taxon>Saccharomyces</taxon>
    </lineage>
</organism>
<evidence type="ECO:0000313" key="1">
    <source>
        <dbReference type="EMBL" id="CAI1808141.1"/>
    </source>
</evidence>
<dbReference type="EMBL" id="OX291492">
    <property type="protein sequence ID" value="CAI1808141.1"/>
    <property type="molecule type" value="Genomic_DNA"/>
</dbReference>
<evidence type="ECO:0000313" key="2">
    <source>
        <dbReference type="Proteomes" id="UP001152964"/>
    </source>
</evidence>
<keyword evidence="2" id="KW-1185">Reference proteome</keyword>
<sequence>MQRVVIDQWVYDIETTHRTGCNSNSPSGVHNNEALHSDSSIINEIHYKVYRHILFPPIATDQFTPGCPQYIPILHDFIRQ</sequence>
<protein>
    <submittedName>
        <fullName evidence="1">Uncharacterized protein</fullName>
    </submittedName>
</protein>
<gene>
    <name evidence="1" type="primary">U6500B00980</name>
    <name evidence="1" type="ORF">SEUBUCD650_0B00980</name>
</gene>
<name>A0ABN8VQP2_SACEU</name>
<proteinExistence type="predicted"/>
<reference evidence="1" key="1">
    <citation type="submission" date="2022-08" db="EMBL/GenBank/DDBJ databases">
        <authorList>
            <person name="Byrne P K."/>
        </authorList>
    </citation>
    <scope>NUCLEOTIDE SEQUENCE</scope>
    <source>
        <strain evidence="1">UCD650</strain>
    </source>
</reference>